<protein>
    <submittedName>
        <fullName evidence="1">Uncharacterized protein</fullName>
    </submittedName>
</protein>
<gene>
    <name evidence="1" type="ORF">HMPREF3229_01498</name>
</gene>
<dbReference type="Proteomes" id="UP000070174">
    <property type="component" value="Unassembled WGS sequence"/>
</dbReference>
<comment type="caution">
    <text evidence="1">The sequence shown here is derived from an EMBL/GenBank/DDBJ whole genome shotgun (WGS) entry which is preliminary data.</text>
</comment>
<organism evidence="1">
    <name type="scientific">Peptoniphilus harei</name>
    <dbReference type="NCBI Taxonomy" id="54005"/>
    <lineage>
        <taxon>Bacteria</taxon>
        <taxon>Bacillati</taxon>
        <taxon>Bacillota</taxon>
        <taxon>Tissierellia</taxon>
        <taxon>Tissierellales</taxon>
        <taxon>Peptoniphilaceae</taxon>
        <taxon>Peptoniphilus</taxon>
    </lineage>
</organism>
<evidence type="ECO:0000313" key="2">
    <source>
        <dbReference type="Proteomes" id="UP000070174"/>
    </source>
</evidence>
<sequence length="49" mass="5988">MQVLGKILLVSIKEKSFRASWVKNIGKARKIYYNKRQVMNYEKIIYYKF</sequence>
<reference evidence="1 2" key="1">
    <citation type="submission" date="2016-01" db="EMBL/GenBank/DDBJ databases">
        <authorList>
            <person name="Oliw E.H."/>
        </authorList>
    </citation>
    <scope>NUCLEOTIDE SEQUENCE [LARGE SCALE GENOMIC DNA]</scope>
    <source>
        <strain evidence="1 2">CMW7756A</strain>
    </source>
</reference>
<dbReference type="EMBL" id="LRQE01000039">
    <property type="protein sequence ID" value="KXA28866.1"/>
    <property type="molecule type" value="Genomic_DNA"/>
</dbReference>
<name>A0A133PJZ8_9FIRM</name>
<evidence type="ECO:0000313" key="1">
    <source>
        <dbReference type="EMBL" id="KXA28866.1"/>
    </source>
</evidence>
<proteinExistence type="predicted"/>
<accession>A0A133PJZ8</accession>
<dbReference type="AlphaFoldDB" id="A0A133PJZ8"/>